<comment type="similarity">
    <text evidence="2">Belongs to the amino acid-polyamine-organocation (APC) superfamily. Amino acid transporter (AAT) (TC 2.A.3.1) family.</text>
</comment>
<keyword evidence="7 9" id="KW-1133">Transmembrane helix</keyword>
<keyword evidence="3" id="KW-0813">Transport</keyword>
<dbReference type="AlphaFoldDB" id="A4J9H4"/>
<dbReference type="GO" id="GO:0006865">
    <property type="term" value="P:amino acid transport"/>
    <property type="evidence" value="ECO:0007669"/>
    <property type="project" value="UniProtKB-KW"/>
</dbReference>
<feature type="transmembrane region" description="Helical" evidence="9">
    <location>
        <begin position="242"/>
        <end position="260"/>
    </location>
</feature>
<keyword evidence="12" id="KW-1185">Reference proteome</keyword>
<evidence type="ECO:0000256" key="4">
    <source>
        <dbReference type="ARBA" id="ARBA00022475"/>
    </source>
</evidence>
<keyword evidence="4" id="KW-1003">Cell membrane</keyword>
<dbReference type="GO" id="GO:0005886">
    <property type="term" value="C:plasma membrane"/>
    <property type="evidence" value="ECO:0007669"/>
    <property type="project" value="UniProtKB-SubCell"/>
</dbReference>
<dbReference type="STRING" id="349161.Dred_3225"/>
<feature type="transmembrane region" description="Helical" evidence="9">
    <location>
        <begin position="201"/>
        <end position="221"/>
    </location>
</feature>
<evidence type="ECO:0000256" key="7">
    <source>
        <dbReference type="ARBA" id="ARBA00022989"/>
    </source>
</evidence>
<accession>A4J9H4</accession>
<dbReference type="FunFam" id="1.20.1740.10:FF:000001">
    <property type="entry name" value="Amino acid permease"/>
    <property type="match status" value="1"/>
</dbReference>
<evidence type="ECO:0000313" key="11">
    <source>
        <dbReference type="EMBL" id="ABO51727.1"/>
    </source>
</evidence>
<keyword evidence="6" id="KW-0029">Amino-acid transport</keyword>
<dbReference type="PIRSF" id="PIRSF006060">
    <property type="entry name" value="AA_transporter"/>
    <property type="match status" value="1"/>
</dbReference>
<reference evidence="11 12" key="1">
    <citation type="submission" date="2007-03" db="EMBL/GenBank/DDBJ databases">
        <title>Complete sequence of Desulfotomaculum reducens MI-1.</title>
        <authorList>
            <consortium name="US DOE Joint Genome Institute"/>
            <person name="Copeland A."/>
            <person name="Lucas S."/>
            <person name="Lapidus A."/>
            <person name="Barry K."/>
            <person name="Detter J.C."/>
            <person name="Glavina del Rio T."/>
            <person name="Hammon N."/>
            <person name="Israni S."/>
            <person name="Dalin E."/>
            <person name="Tice H."/>
            <person name="Pitluck S."/>
            <person name="Sims D."/>
            <person name="Brettin T."/>
            <person name="Bruce D."/>
            <person name="Han C."/>
            <person name="Tapia R."/>
            <person name="Schmutz J."/>
            <person name="Larimer F."/>
            <person name="Land M."/>
            <person name="Hauser L."/>
            <person name="Kyrpides N."/>
            <person name="Kim E."/>
            <person name="Tebo B.M."/>
            <person name="Richardson P."/>
        </authorList>
    </citation>
    <scope>NUCLEOTIDE SEQUENCE [LARGE SCALE GENOMIC DNA]</scope>
    <source>
        <strain evidence="11 12">MI-1</strain>
    </source>
</reference>
<evidence type="ECO:0000256" key="8">
    <source>
        <dbReference type="ARBA" id="ARBA00023136"/>
    </source>
</evidence>
<dbReference type="Pfam" id="PF00324">
    <property type="entry name" value="AA_permease"/>
    <property type="match status" value="1"/>
</dbReference>
<keyword evidence="5 9" id="KW-0812">Transmembrane</keyword>
<evidence type="ECO:0000256" key="3">
    <source>
        <dbReference type="ARBA" id="ARBA00022448"/>
    </source>
</evidence>
<dbReference type="Gene3D" id="1.20.1740.10">
    <property type="entry name" value="Amino acid/polyamine transporter I"/>
    <property type="match status" value="1"/>
</dbReference>
<feature type="domain" description="Amino acid permease/ SLC12A" evidence="10">
    <location>
        <begin position="19"/>
        <end position="453"/>
    </location>
</feature>
<evidence type="ECO:0000256" key="5">
    <source>
        <dbReference type="ARBA" id="ARBA00022692"/>
    </source>
</evidence>
<dbReference type="eggNOG" id="COG1113">
    <property type="taxonomic scope" value="Bacteria"/>
</dbReference>
<evidence type="ECO:0000256" key="9">
    <source>
        <dbReference type="SAM" id="Phobius"/>
    </source>
</evidence>
<sequence>MDNHSNENKPLQRGLKNRHIQMIALGGGIGSGLFYGSAPAIKLAGPALTLGYLLGGLIAFAIVRALGELAVEEPVSGSFSYYANKYISSFAGYLTGWTYWFLWIVIGMVEITVVGVYVNFWFPDIPQWLSALGVLALITGVNLTTVKSYGEFEFWFSLIKVVTVVGMIVIGVFMIIFGLGVGQPLGFDNFIVNGGFMPNGIQGLLMALVLVMFSLGGVELIGVTAGEADNPDKTIPKAINNVIWRILIFYVLAIAIMLLLCPWNEIGTQGSPFVIVFDKMGIPAAAGIINFVVLTAALSAFNSCLFSTGRMLYNLASQNHAPKIFGRLSKSSTPSIGILFSAFFLLIAVVLNYFMPEKVFMYISSIATVGMITIWTIILVAQYKFRRSKTQAEVDKLKFKLPFWPYSIYFTLGFMAMVCLLMAFMEETRIALYVAPVWFAVLYAGYKLRRINKKCIPVIGESTQGNS</sequence>
<dbReference type="EMBL" id="CP000612">
    <property type="protein sequence ID" value="ABO51727.1"/>
    <property type="molecule type" value="Genomic_DNA"/>
</dbReference>
<dbReference type="KEGG" id="drm:Dred_3225"/>
<evidence type="ECO:0000313" key="12">
    <source>
        <dbReference type="Proteomes" id="UP000001556"/>
    </source>
</evidence>
<evidence type="ECO:0000256" key="2">
    <source>
        <dbReference type="ARBA" id="ARBA00008583"/>
    </source>
</evidence>
<dbReference type="Proteomes" id="UP000001556">
    <property type="component" value="Chromosome"/>
</dbReference>
<keyword evidence="8 9" id="KW-0472">Membrane</keyword>
<feature type="transmembrane region" description="Helical" evidence="9">
    <location>
        <begin position="20"/>
        <end position="37"/>
    </location>
</feature>
<gene>
    <name evidence="11" type="ordered locus">Dred_3225</name>
</gene>
<feature type="transmembrane region" description="Helical" evidence="9">
    <location>
        <begin position="360"/>
        <end position="383"/>
    </location>
</feature>
<feature type="transmembrane region" description="Helical" evidence="9">
    <location>
        <begin position="128"/>
        <end position="146"/>
    </location>
</feature>
<dbReference type="RefSeq" id="WP_011879515.1">
    <property type="nucleotide sequence ID" value="NC_009253.1"/>
</dbReference>
<dbReference type="PANTHER" id="PTHR43495:SF4">
    <property type="entry name" value="AROMATIC AMINO ACID TRANSPORT PROTEIN AROP"/>
    <property type="match status" value="1"/>
</dbReference>
<organism evidence="11 12">
    <name type="scientific">Desulforamulus reducens (strain ATCC BAA-1160 / DSM 100696 / MI-1)</name>
    <name type="common">Desulfotomaculum reducens</name>
    <dbReference type="NCBI Taxonomy" id="349161"/>
    <lineage>
        <taxon>Bacteria</taxon>
        <taxon>Bacillati</taxon>
        <taxon>Bacillota</taxon>
        <taxon>Clostridia</taxon>
        <taxon>Eubacteriales</taxon>
        <taxon>Peptococcaceae</taxon>
        <taxon>Desulforamulus</taxon>
    </lineage>
</organism>
<dbReference type="PANTHER" id="PTHR43495">
    <property type="entry name" value="GABA PERMEASE"/>
    <property type="match status" value="1"/>
</dbReference>
<proteinExistence type="inferred from homology"/>
<evidence type="ECO:0000259" key="10">
    <source>
        <dbReference type="Pfam" id="PF00324"/>
    </source>
</evidence>
<feature type="transmembrane region" description="Helical" evidence="9">
    <location>
        <begin position="280"/>
        <end position="301"/>
    </location>
</feature>
<feature type="transmembrane region" description="Helical" evidence="9">
    <location>
        <begin position="430"/>
        <end position="446"/>
    </location>
</feature>
<comment type="subcellular location">
    <subcellularLocation>
        <location evidence="1">Cell membrane</location>
        <topology evidence="1">Multi-pass membrane protein</topology>
    </subcellularLocation>
</comment>
<protein>
    <submittedName>
        <fullName evidence="11">Amino acid/polyamine/organocation transporter, APC superfamily</fullName>
    </submittedName>
</protein>
<dbReference type="OrthoDB" id="9780162at2"/>
<evidence type="ECO:0000256" key="1">
    <source>
        <dbReference type="ARBA" id="ARBA00004651"/>
    </source>
</evidence>
<dbReference type="HOGENOM" id="CLU_007946_9_3_9"/>
<dbReference type="GO" id="GO:0055085">
    <property type="term" value="P:transmembrane transport"/>
    <property type="evidence" value="ECO:0007669"/>
    <property type="project" value="InterPro"/>
</dbReference>
<dbReference type="InterPro" id="IPR004841">
    <property type="entry name" value="AA-permease/SLC12A_dom"/>
</dbReference>
<feature type="transmembrane region" description="Helical" evidence="9">
    <location>
        <begin position="158"/>
        <end position="181"/>
    </location>
</feature>
<evidence type="ECO:0000256" key="6">
    <source>
        <dbReference type="ARBA" id="ARBA00022970"/>
    </source>
</evidence>
<feature type="transmembrane region" description="Helical" evidence="9">
    <location>
        <begin position="336"/>
        <end position="354"/>
    </location>
</feature>
<feature type="transmembrane region" description="Helical" evidence="9">
    <location>
        <begin position="43"/>
        <end position="63"/>
    </location>
</feature>
<name>A4J9H4_DESRM</name>
<feature type="transmembrane region" description="Helical" evidence="9">
    <location>
        <begin position="403"/>
        <end position="424"/>
    </location>
</feature>